<name>A0A9Q1DA32_CONCO</name>
<feature type="compositionally biased region" description="Low complexity" evidence="1">
    <location>
        <begin position="18"/>
        <end position="27"/>
    </location>
</feature>
<organism evidence="2 3">
    <name type="scientific">Conger conger</name>
    <name type="common">Conger eel</name>
    <name type="synonym">Muraena conger</name>
    <dbReference type="NCBI Taxonomy" id="82655"/>
    <lineage>
        <taxon>Eukaryota</taxon>
        <taxon>Metazoa</taxon>
        <taxon>Chordata</taxon>
        <taxon>Craniata</taxon>
        <taxon>Vertebrata</taxon>
        <taxon>Euteleostomi</taxon>
        <taxon>Actinopterygii</taxon>
        <taxon>Neopterygii</taxon>
        <taxon>Teleostei</taxon>
        <taxon>Anguilliformes</taxon>
        <taxon>Congridae</taxon>
        <taxon>Conger</taxon>
    </lineage>
</organism>
<feature type="region of interest" description="Disordered" evidence="1">
    <location>
        <begin position="1"/>
        <end position="32"/>
    </location>
</feature>
<dbReference type="EMBL" id="JAFJMO010000011">
    <property type="protein sequence ID" value="KAJ8263611.1"/>
    <property type="molecule type" value="Genomic_DNA"/>
</dbReference>
<evidence type="ECO:0000313" key="3">
    <source>
        <dbReference type="Proteomes" id="UP001152803"/>
    </source>
</evidence>
<proteinExistence type="predicted"/>
<protein>
    <submittedName>
        <fullName evidence="2">Uncharacterized protein</fullName>
    </submittedName>
</protein>
<evidence type="ECO:0000256" key="1">
    <source>
        <dbReference type="SAM" id="MobiDB-lite"/>
    </source>
</evidence>
<comment type="caution">
    <text evidence="2">The sequence shown here is derived from an EMBL/GenBank/DDBJ whole genome shotgun (WGS) entry which is preliminary data.</text>
</comment>
<dbReference type="Proteomes" id="UP001152803">
    <property type="component" value="Unassembled WGS sequence"/>
</dbReference>
<gene>
    <name evidence="2" type="ORF">COCON_G00160680</name>
</gene>
<keyword evidence="3" id="KW-1185">Reference proteome</keyword>
<evidence type="ECO:0000313" key="2">
    <source>
        <dbReference type="EMBL" id="KAJ8263611.1"/>
    </source>
</evidence>
<reference evidence="2" key="1">
    <citation type="journal article" date="2023" name="Science">
        <title>Genome structures resolve the early diversification of teleost fishes.</title>
        <authorList>
            <person name="Parey E."/>
            <person name="Louis A."/>
            <person name="Montfort J."/>
            <person name="Bouchez O."/>
            <person name="Roques C."/>
            <person name="Iampietro C."/>
            <person name="Lluch J."/>
            <person name="Castinel A."/>
            <person name="Donnadieu C."/>
            <person name="Desvignes T."/>
            <person name="Floi Bucao C."/>
            <person name="Jouanno E."/>
            <person name="Wen M."/>
            <person name="Mejri S."/>
            <person name="Dirks R."/>
            <person name="Jansen H."/>
            <person name="Henkel C."/>
            <person name="Chen W.J."/>
            <person name="Zahm M."/>
            <person name="Cabau C."/>
            <person name="Klopp C."/>
            <person name="Thompson A.W."/>
            <person name="Robinson-Rechavi M."/>
            <person name="Braasch I."/>
            <person name="Lecointre G."/>
            <person name="Bobe J."/>
            <person name="Postlethwait J.H."/>
            <person name="Berthelot C."/>
            <person name="Roest Crollius H."/>
            <person name="Guiguen Y."/>
        </authorList>
    </citation>
    <scope>NUCLEOTIDE SEQUENCE</scope>
    <source>
        <strain evidence="2">Concon-B</strain>
    </source>
</reference>
<dbReference type="AlphaFoldDB" id="A0A9Q1DA32"/>
<sequence>MAASQGDFPTPARPPQRRPALTRPPLTGHGSKDITQCPLTVFVRKACGVRHEPCGCFSRIDASTHAGTTGQSGIPGRLGCHKTCVR</sequence>
<accession>A0A9Q1DA32</accession>